<proteinExistence type="predicted"/>
<sequence>MLPACLPVQELWDRIIDQLYHTPKDAHSCSLVCRSFVEPSQSLIFRDFFIARFGSSPTRLADIFTLSPHLIRHARTLVLGDCDVNYVAPIVTIPWSSLRRLELCGMSRSSPALEEIYTLVELPSLRHLVFDGRRWTANQILAILSHCTPTLHRIEFRGCHPQPAALASVSSLPPTHRRPVIRHLALHDSSSVSQILADPGFPLDMSGLAYLQSDWPMLSAPLLQVLLPAYRTLQTLEFQHTSTSCDFVDLTLFPALCHIKLGDFWVPLADGEPHPHIQMISRLPAQNAIHTISLWLFLEAYASMQWETVDALARDLRALHDALLSDKMPTLRCVEVEVASGSALRTLGLEKADWQRLIVTAMPTLHQRGILSINPP</sequence>
<evidence type="ECO:0000313" key="2">
    <source>
        <dbReference type="Proteomes" id="UP001218188"/>
    </source>
</evidence>
<keyword evidence="2" id="KW-1185">Reference proteome</keyword>
<organism evidence="1 2">
    <name type="scientific">Mycena alexandri</name>
    <dbReference type="NCBI Taxonomy" id="1745969"/>
    <lineage>
        <taxon>Eukaryota</taxon>
        <taxon>Fungi</taxon>
        <taxon>Dikarya</taxon>
        <taxon>Basidiomycota</taxon>
        <taxon>Agaricomycotina</taxon>
        <taxon>Agaricomycetes</taxon>
        <taxon>Agaricomycetidae</taxon>
        <taxon>Agaricales</taxon>
        <taxon>Marasmiineae</taxon>
        <taxon>Mycenaceae</taxon>
        <taxon>Mycena</taxon>
    </lineage>
</organism>
<dbReference type="EMBL" id="JARJCM010000066">
    <property type="protein sequence ID" value="KAJ7033261.1"/>
    <property type="molecule type" value="Genomic_DNA"/>
</dbReference>
<dbReference type="SUPFAM" id="SSF52047">
    <property type="entry name" value="RNI-like"/>
    <property type="match status" value="1"/>
</dbReference>
<gene>
    <name evidence="1" type="ORF">C8F04DRAFT_1396130</name>
</gene>
<reference evidence="1" key="1">
    <citation type="submission" date="2023-03" db="EMBL/GenBank/DDBJ databases">
        <title>Massive genome expansion in bonnet fungi (Mycena s.s.) driven by repeated elements and novel gene families across ecological guilds.</title>
        <authorList>
            <consortium name="Lawrence Berkeley National Laboratory"/>
            <person name="Harder C.B."/>
            <person name="Miyauchi S."/>
            <person name="Viragh M."/>
            <person name="Kuo A."/>
            <person name="Thoen E."/>
            <person name="Andreopoulos B."/>
            <person name="Lu D."/>
            <person name="Skrede I."/>
            <person name="Drula E."/>
            <person name="Henrissat B."/>
            <person name="Morin E."/>
            <person name="Kohler A."/>
            <person name="Barry K."/>
            <person name="LaButti K."/>
            <person name="Morin E."/>
            <person name="Salamov A."/>
            <person name="Lipzen A."/>
            <person name="Mereny Z."/>
            <person name="Hegedus B."/>
            <person name="Baldrian P."/>
            <person name="Stursova M."/>
            <person name="Weitz H."/>
            <person name="Taylor A."/>
            <person name="Grigoriev I.V."/>
            <person name="Nagy L.G."/>
            <person name="Martin F."/>
            <person name="Kauserud H."/>
        </authorList>
    </citation>
    <scope>NUCLEOTIDE SEQUENCE</scope>
    <source>
        <strain evidence="1">CBHHK200</strain>
    </source>
</reference>
<accession>A0AAD6X3A1</accession>
<dbReference type="Proteomes" id="UP001218188">
    <property type="component" value="Unassembled WGS sequence"/>
</dbReference>
<dbReference type="AlphaFoldDB" id="A0AAD6X3A1"/>
<evidence type="ECO:0000313" key="1">
    <source>
        <dbReference type="EMBL" id="KAJ7033261.1"/>
    </source>
</evidence>
<comment type="caution">
    <text evidence="1">The sequence shown here is derived from an EMBL/GenBank/DDBJ whole genome shotgun (WGS) entry which is preliminary data.</text>
</comment>
<dbReference type="Gene3D" id="3.80.10.10">
    <property type="entry name" value="Ribonuclease Inhibitor"/>
    <property type="match status" value="1"/>
</dbReference>
<dbReference type="InterPro" id="IPR032675">
    <property type="entry name" value="LRR_dom_sf"/>
</dbReference>
<name>A0AAD6X3A1_9AGAR</name>
<protein>
    <submittedName>
        <fullName evidence="1">Uncharacterized protein</fullName>
    </submittedName>
</protein>